<keyword evidence="2 3" id="KW-0413">Isomerase</keyword>
<dbReference type="Gene3D" id="3.10.310.10">
    <property type="entry name" value="Diaminopimelate Epimerase, Chain A, domain 1"/>
    <property type="match status" value="2"/>
</dbReference>
<evidence type="ECO:0000256" key="3">
    <source>
        <dbReference type="HAMAP-Rule" id="MF_00197"/>
    </source>
</evidence>
<comment type="caution">
    <text evidence="3">Lacks conserved residue(s) required for the propagation of feature annotation.</text>
</comment>
<reference evidence="5 6" key="1">
    <citation type="submission" date="2016-10" db="EMBL/GenBank/DDBJ databases">
        <authorList>
            <person name="de Groot N.N."/>
        </authorList>
    </citation>
    <scope>NUCLEOTIDE SEQUENCE [LARGE SCALE GENOMIC DNA]</scope>
    <source>
        <strain evidence="5 6">DSM 6793</strain>
    </source>
</reference>
<dbReference type="Proteomes" id="UP000199514">
    <property type="component" value="Unassembled WGS sequence"/>
</dbReference>
<protein>
    <recommendedName>
        <fullName evidence="3 4">Diaminopimelate epimerase</fullName>
        <shortName evidence="3">DAP epimerase</shortName>
        <ecNumber evidence="3 4">5.1.1.7</ecNumber>
    </recommendedName>
    <alternativeName>
        <fullName evidence="3">PLP-independent amino acid racemase</fullName>
    </alternativeName>
</protein>
<feature type="binding site" evidence="3">
    <location>
        <begin position="75"/>
        <end position="76"/>
    </location>
    <ligand>
        <name>substrate</name>
    </ligand>
</feature>
<comment type="pathway">
    <text evidence="3">Amino-acid biosynthesis; L-lysine biosynthesis via DAP pathway; DL-2,6-diaminopimelate from LL-2,6-diaminopimelate: step 1/1.</text>
</comment>
<dbReference type="EC" id="5.1.1.7" evidence="3 4"/>
<accession>A0A1I1J497</accession>
<feature type="binding site" evidence="3">
    <location>
        <position position="13"/>
    </location>
    <ligand>
        <name>substrate</name>
    </ligand>
</feature>
<dbReference type="PANTHER" id="PTHR31689:SF0">
    <property type="entry name" value="DIAMINOPIMELATE EPIMERASE"/>
    <property type="match status" value="1"/>
</dbReference>
<dbReference type="NCBIfam" id="TIGR00652">
    <property type="entry name" value="DapF"/>
    <property type="match status" value="1"/>
</dbReference>
<evidence type="ECO:0000256" key="1">
    <source>
        <dbReference type="ARBA" id="ARBA00010219"/>
    </source>
</evidence>
<feature type="site" description="Could be important to modulate the pK values of the two catalytic cysteine residues" evidence="3">
    <location>
        <position position="189"/>
    </location>
</feature>
<feature type="active site" description="Proton donor" evidence="3">
    <location>
        <position position="74"/>
    </location>
</feature>
<name>A0A1I1J497_9BACT</name>
<dbReference type="EMBL" id="FOLE01000005">
    <property type="protein sequence ID" value="SFC40773.1"/>
    <property type="molecule type" value="Genomic_DNA"/>
</dbReference>
<dbReference type="GO" id="GO:0009089">
    <property type="term" value="P:lysine biosynthetic process via diaminopimelate"/>
    <property type="evidence" value="ECO:0007669"/>
    <property type="project" value="UniProtKB-UniRule"/>
</dbReference>
<dbReference type="AlphaFoldDB" id="A0A1I1J497"/>
<dbReference type="Pfam" id="PF01678">
    <property type="entry name" value="DAP_epimerase"/>
    <property type="match status" value="2"/>
</dbReference>
<dbReference type="STRING" id="927664.SAMN05421780_105123"/>
<feature type="binding site" evidence="3">
    <location>
        <begin position="200"/>
        <end position="201"/>
    </location>
    <ligand>
        <name>substrate</name>
    </ligand>
</feature>
<dbReference type="PANTHER" id="PTHR31689">
    <property type="entry name" value="DIAMINOPIMELATE EPIMERASE, CHLOROPLASTIC"/>
    <property type="match status" value="1"/>
</dbReference>
<sequence>MTIIFHKYQGTGNDFVMIDNRSGVFDRQNNQLVALLCHRRFGVGADGLILIQKRQDFDFEMIYFNADGYEGSMCGNGGRCAVAFAHTLGLFDTHTTFMATDGLHEATITPENEIRLKMQDVSSVERNPEFAYMNTGSPHYVTFSQGLTNKDVFAEGRAIRYNDRFAAVGTNVNFVEKQADNTLFVRTYERGVEDETYSCGTGVTAAALTASVDLPSPIRIKTLGGNLQVAFEAIDSEHFKNIFLIGPAQKVFEGTFEYSAQA</sequence>
<dbReference type="RefSeq" id="WP_091511690.1">
    <property type="nucleotide sequence ID" value="NZ_FOLE01000005.1"/>
</dbReference>
<feature type="active site" description="Proton acceptor" evidence="3">
    <location>
        <position position="199"/>
    </location>
</feature>
<dbReference type="GO" id="GO:0008837">
    <property type="term" value="F:diaminopimelate epimerase activity"/>
    <property type="evidence" value="ECO:0007669"/>
    <property type="project" value="UniProtKB-UniRule"/>
</dbReference>
<dbReference type="InterPro" id="IPR001653">
    <property type="entry name" value="DAP_epimerase_DapF"/>
</dbReference>
<feature type="binding site" evidence="3">
    <location>
        <position position="171"/>
    </location>
    <ligand>
        <name>substrate</name>
    </ligand>
</feature>
<evidence type="ECO:0000256" key="4">
    <source>
        <dbReference type="NCBIfam" id="TIGR00652"/>
    </source>
</evidence>
<organism evidence="5 6">
    <name type="scientific">Flexibacter flexilis DSM 6793</name>
    <dbReference type="NCBI Taxonomy" id="927664"/>
    <lineage>
        <taxon>Bacteria</taxon>
        <taxon>Pseudomonadati</taxon>
        <taxon>Bacteroidota</taxon>
        <taxon>Cytophagia</taxon>
        <taxon>Cytophagales</taxon>
        <taxon>Flexibacteraceae</taxon>
        <taxon>Flexibacter</taxon>
    </lineage>
</organism>
<evidence type="ECO:0000313" key="6">
    <source>
        <dbReference type="Proteomes" id="UP000199514"/>
    </source>
</evidence>
<dbReference type="OrthoDB" id="9805408at2"/>
<dbReference type="HAMAP" id="MF_00197">
    <property type="entry name" value="DAP_epimerase"/>
    <property type="match status" value="1"/>
</dbReference>
<keyword evidence="3" id="KW-0963">Cytoplasm</keyword>
<comment type="subcellular location">
    <subcellularLocation>
        <location evidence="3">Cytoplasm</location>
    </subcellularLocation>
</comment>
<feature type="binding site" evidence="3">
    <location>
        <begin position="189"/>
        <end position="190"/>
    </location>
    <ligand>
        <name>substrate</name>
    </ligand>
</feature>
<evidence type="ECO:0000313" key="5">
    <source>
        <dbReference type="EMBL" id="SFC40773.1"/>
    </source>
</evidence>
<keyword evidence="3" id="KW-0457">Lysine biosynthesis</keyword>
<comment type="function">
    <text evidence="3">Catalyzes the stereoinversion of LL-2,6-diaminopimelate (L,L-DAP) to meso-diaminopimelate (meso-DAP), a precursor of L-lysine and an essential component of the bacterial peptidoglycan.</text>
</comment>
<feature type="binding site" evidence="3">
    <location>
        <position position="65"/>
    </location>
    <ligand>
        <name>substrate</name>
    </ligand>
</feature>
<gene>
    <name evidence="3" type="primary">dapF</name>
    <name evidence="5" type="ORF">SAMN05421780_105123</name>
</gene>
<comment type="similarity">
    <text evidence="1 3">Belongs to the diaminopimelate epimerase family.</text>
</comment>
<dbReference type="SUPFAM" id="SSF54506">
    <property type="entry name" value="Diaminopimelate epimerase-like"/>
    <property type="match status" value="2"/>
</dbReference>
<proteinExistence type="inferred from homology"/>
<dbReference type="UniPathway" id="UPA00034">
    <property type="reaction ID" value="UER00025"/>
</dbReference>
<feature type="site" description="Could be important to modulate the pK values of the two catalytic cysteine residues" evidence="3">
    <location>
        <position position="139"/>
    </location>
</feature>
<comment type="catalytic activity">
    <reaction evidence="3">
        <text>(2S,6S)-2,6-diaminopimelate = meso-2,6-diaminopimelate</text>
        <dbReference type="Rhea" id="RHEA:15393"/>
        <dbReference type="ChEBI" id="CHEBI:57609"/>
        <dbReference type="ChEBI" id="CHEBI:57791"/>
        <dbReference type="EC" id="5.1.1.7"/>
    </reaction>
</comment>
<comment type="subunit">
    <text evidence="3">Homodimer.</text>
</comment>
<keyword evidence="3" id="KW-0028">Amino-acid biosynthesis</keyword>
<dbReference type="GO" id="GO:0005829">
    <property type="term" value="C:cytosol"/>
    <property type="evidence" value="ECO:0007669"/>
    <property type="project" value="TreeGrafter"/>
</dbReference>
<evidence type="ECO:0000256" key="2">
    <source>
        <dbReference type="ARBA" id="ARBA00023235"/>
    </source>
</evidence>
<keyword evidence="6" id="KW-1185">Reference proteome</keyword>